<comment type="caution">
    <text evidence="9">Lacks conserved residue(s) required for the propagation of feature annotation.</text>
</comment>
<proteinExistence type="inferred from homology"/>
<dbReference type="InterPro" id="IPR006124">
    <property type="entry name" value="Metalloenzyme"/>
</dbReference>
<evidence type="ECO:0000256" key="5">
    <source>
        <dbReference type="ARBA" id="ARBA00022723"/>
    </source>
</evidence>
<dbReference type="EMBL" id="MHMS01000023">
    <property type="protein sequence ID" value="OGZ31714.1"/>
    <property type="molecule type" value="Genomic_DNA"/>
</dbReference>
<feature type="binding site" evidence="9 12">
    <location>
        <position position="407"/>
    </location>
    <ligand>
        <name>Mn(2+)</name>
        <dbReference type="ChEBI" id="CHEBI:29035"/>
        <label>1</label>
    </ligand>
</feature>
<organism evidence="15 16">
    <name type="scientific">Candidatus Niyogibacteria bacterium RIFCSPLOWO2_12_FULL_41_13</name>
    <dbReference type="NCBI Taxonomy" id="1801726"/>
    <lineage>
        <taxon>Bacteria</taxon>
        <taxon>Candidatus Niyogiibacteriota</taxon>
    </lineage>
</organism>
<gene>
    <name evidence="9" type="primary">gpmI</name>
    <name evidence="15" type="ORF">A3H02_01465</name>
</gene>
<comment type="similarity">
    <text evidence="4 9">Belongs to the BPG-independent phosphoglycerate mutase family.</text>
</comment>
<evidence type="ECO:0000259" key="14">
    <source>
        <dbReference type="Pfam" id="PF06415"/>
    </source>
</evidence>
<keyword evidence="7 9" id="KW-0464">Manganese</keyword>
<feature type="domain" description="BPG-independent PGAM N-terminal" evidence="14">
    <location>
        <begin position="91"/>
        <end position="304"/>
    </location>
</feature>
<dbReference type="CDD" id="cd16010">
    <property type="entry name" value="iPGM"/>
    <property type="match status" value="1"/>
</dbReference>
<dbReference type="PANTHER" id="PTHR31637">
    <property type="entry name" value="2,3-BISPHOSPHOGLYCERATE-INDEPENDENT PHOSPHOGLYCERATE MUTASE"/>
    <property type="match status" value="1"/>
</dbReference>
<dbReference type="Proteomes" id="UP000176787">
    <property type="component" value="Unassembled WGS sequence"/>
</dbReference>
<dbReference type="EC" id="5.4.2.12" evidence="9 10"/>
<dbReference type="Pfam" id="PF06415">
    <property type="entry name" value="iPGM_N"/>
    <property type="match status" value="1"/>
</dbReference>
<comment type="subunit">
    <text evidence="9">Monomer.</text>
</comment>
<reference evidence="15 16" key="1">
    <citation type="journal article" date="2016" name="Nat. Commun.">
        <title>Thousands of microbial genomes shed light on interconnected biogeochemical processes in an aquifer system.</title>
        <authorList>
            <person name="Anantharaman K."/>
            <person name="Brown C.T."/>
            <person name="Hug L.A."/>
            <person name="Sharon I."/>
            <person name="Castelle C.J."/>
            <person name="Probst A.J."/>
            <person name="Thomas B.C."/>
            <person name="Singh A."/>
            <person name="Wilkins M.J."/>
            <person name="Karaoz U."/>
            <person name="Brodie E.L."/>
            <person name="Williams K.H."/>
            <person name="Hubbard S.S."/>
            <person name="Banfield J.F."/>
        </authorList>
    </citation>
    <scope>NUCLEOTIDE SEQUENCE [LARGE SCALE GENOMIC DNA]</scope>
</reference>
<feature type="binding site" evidence="9 12">
    <location>
        <position position="70"/>
    </location>
    <ligand>
        <name>Mn(2+)</name>
        <dbReference type="ChEBI" id="CHEBI:29035"/>
        <label>2</label>
    </ligand>
</feature>
<dbReference type="InterPro" id="IPR036646">
    <property type="entry name" value="PGAM_B_sf"/>
</dbReference>
<comment type="function">
    <text evidence="2 9">Catalyzes the interconversion of 2-phosphoglycerate and 3-phosphoglycerate.</text>
</comment>
<dbReference type="GO" id="GO:0005829">
    <property type="term" value="C:cytosol"/>
    <property type="evidence" value="ECO:0007669"/>
    <property type="project" value="TreeGrafter"/>
</dbReference>
<dbReference type="HAMAP" id="MF_01038">
    <property type="entry name" value="GpmI"/>
    <property type="match status" value="1"/>
</dbReference>
<dbReference type="GO" id="GO:0030145">
    <property type="term" value="F:manganese ion binding"/>
    <property type="evidence" value="ECO:0007669"/>
    <property type="project" value="UniProtKB-UniRule"/>
</dbReference>
<dbReference type="FunFam" id="3.40.1450.10:FF:000002">
    <property type="entry name" value="2,3-bisphosphoglycerate-independent phosphoglycerate mutase"/>
    <property type="match status" value="1"/>
</dbReference>
<feature type="binding site" evidence="9">
    <location>
        <begin position="160"/>
        <end position="161"/>
    </location>
    <ligand>
        <name>substrate</name>
    </ligand>
</feature>
<evidence type="ECO:0000256" key="7">
    <source>
        <dbReference type="ARBA" id="ARBA00023211"/>
    </source>
</evidence>
<feature type="binding site" evidence="9">
    <location>
        <position position="130"/>
    </location>
    <ligand>
        <name>substrate</name>
    </ligand>
</feature>
<dbReference type="Pfam" id="PF01676">
    <property type="entry name" value="Metalloenzyme"/>
    <property type="match status" value="1"/>
</dbReference>
<evidence type="ECO:0000256" key="10">
    <source>
        <dbReference type="NCBIfam" id="TIGR01307"/>
    </source>
</evidence>
<evidence type="ECO:0000256" key="2">
    <source>
        <dbReference type="ARBA" id="ARBA00002315"/>
    </source>
</evidence>
<evidence type="ECO:0000256" key="6">
    <source>
        <dbReference type="ARBA" id="ARBA00023152"/>
    </source>
</evidence>
<evidence type="ECO:0000313" key="16">
    <source>
        <dbReference type="Proteomes" id="UP000176787"/>
    </source>
</evidence>
<dbReference type="UniPathway" id="UPA00109">
    <property type="reaction ID" value="UER00186"/>
</dbReference>
<evidence type="ECO:0000256" key="9">
    <source>
        <dbReference type="HAMAP-Rule" id="MF_01038"/>
    </source>
</evidence>
<keyword evidence="6 9" id="KW-0324">Glycolysis</keyword>
<evidence type="ECO:0000256" key="1">
    <source>
        <dbReference type="ARBA" id="ARBA00000370"/>
    </source>
</evidence>
<evidence type="ECO:0000259" key="13">
    <source>
        <dbReference type="Pfam" id="PF01676"/>
    </source>
</evidence>
<evidence type="ECO:0000256" key="3">
    <source>
        <dbReference type="ARBA" id="ARBA00004798"/>
    </source>
</evidence>
<evidence type="ECO:0000256" key="4">
    <source>
        <dbReference type="ARBA" id="ARBA00008819"/>
    </source>
</evidence>
<comment type="catalytic activity">
    <reaction evidence="1 9">
        <text>(2R)-2-phosphoglycerate = (2R)-3-phosphoglycerate</text>
        <dbReference type="Rhea" id="RHEA:15901"/>
        <dbReference type="ChEBI" id="CHEBI:58272"/>
        <dbReference type="ChEBI" id="CHEBI:58289"/>
        <dbReference type="EC" id="5.4.2.12"/>
    </reaction>
</comment>
<keyword evidence="8 9" id="KW-0413">Isomerase</keyword>
<evidence type="ECO:0000256" key="8">
    <source>
        <dbReference type="ARBA" id="ARBA00023235"/>
    </source>
</evidence>
<dbReference type="PIRSF" id="PIRSF001492">
    <property type="entry name" value="IPGAM"/>
    <property type="match status" value="1"/>
</dbReference>
<dbReference type="GO" id="GO:0006007">
    <property type="term" value="P:glucose catabolic process"/>
    <property type="evidence" value="ECO:0007669"/>
    <property type="project" value="InterPro"/>
</dbReference>
<dbReference type="InterPro" id="IPR017850">
    <property type="entry name" value="Alkaline_phosphatase_core_sf"/>
</dbReference>
<dbReference type="PANTHER" id="PTHR31637:SF0">
    <property type="entry name" value="2,3-BISPHOSPHOGLYCERATE-INDEPENDENT PHOSPHOGLYCERATE MUTASE"/>
    <property type="match status" value="1"/>
</dbReference>
<dbReference type="GO" id="GO:0006096">
    <property type="term" value="P:glycolytic process"/>
    <property type="evidence" value="ECO:0007669"/>
    <property type="project" value="UniProtKB-UniRule"/>
</dbReference>
<protein>
    <recommendedName>
        <fullName evidence="9 10">2,3-bisphosphoglycerate-independent phosphoglycerate mutase</fullName>
        <shortName evidence="9">BPG-independent PGAM</shortName>
        <shortName evidence="9">Phosphoglyceromutase</shortName>
        <shortName evidence="9">iPGM</shortName>
        <ecNumber evidence="9 10">5.4.2.12</ecNumber>
    </recommendedName>
</protein>
<dbReference type="STRING" id="1801726.A3H02_01465"/>
<dbReference type="InterPro" id="IPR005995">
    <property type="entry name" value="Pgm_bpd_ind"/>
</dbReference>
<feature type="binding site" evidence="9 12">
    <location>
        <position position="448"/>
    </location>
    <ligand>
        <name>Mn(2+)</name>
        <dbReference type="ChEBI" id="CHEBI:29035"/>
        <label>2</label>
    </ligand>
</feature>
<dbReference type="SUPFAM" id="SSF64158">
    <property type="entry name" value="2,3-Bisphosphoglycerate-independent phosphoglycerate mutase, substrate-binding domain"/>
    <property type="match status" value="1"/>
</dbReference>
<dbReference type="AlphaFoldDB" id="A0A1G2F0W6"/>
<accession>A0A1G2F0W6</accession>
<feature type="binding site" evidence="9 12">
    <location>
        <position position="449"/>
    </location>
    <ligand>
        <name>Mn(2+)</name>
        <dbReference type="ChEBI" id="CHEBI:29035"/>
        <label>2</label>
    </ligand>
</feature>
<dbReference type="Gene3D" id="3.40.720.10">
    <property type="entry name" value="Alkaline Phosphatase, subunit A"/>
    <property type="match status" value="1"/>
</dbReference>
<feature type="binding site" evidence="9">
    <location>
        <position position="199"/>
    </location>
    <ligand>
        <name>substrate</name>
    </ligand>
</feature>
<dbReference type="GO" id="GO:0004619">
    <property type="term" value="F:phosphoglycerate mutase activity"/>
    <property type="evidence" value="ECO:0007669"/>
    <property type="project" value="UniProtKB-UniRule"/>
</dbReference>
<evidence type="ECO:0000256" key="12">
    <source>
        <dbReference type="PIRSR" id="PIRSR001492-3"/>
    </source>
</evidence>
<feature type="binding site" evidence="9">
    <location>
        <position position="193"/>
    </location>
    <ligand>
        <name>substrate</name>
    </ligand>
</feature>
<dbReference type="SUPFAM" id="SSF53649">
    <property type="entry name" value="Alkaline phosphatase-like"/>
    <property type="match status" value="1"/>
</dbReference>
<evidence type="ECO:0000313" key="15">
    <source>
        <dbReference type="EMBL" id="OGZ31714.1"/>
    </source>
</evidence>
<feature type="binding site" evidence="9">
    <location>
        <position position="341"/>
    </location>
    <ligand>
        <name>substrate</name>
    </ligand>
</feature>
<keyword evidence="5 9" id="KW-0479">Metal-binding</keyword>
<sequence>MSLKEKLKIPYKTAVLVILDGFGVNVDSPHSTWVRAKRPTFEELEKFYPFTTLQASGIAVGLPWGEEGNSEVGHLTIGSGQAIFHHLPRIINAIYNGSFFENEAFLALSEKTKQGGSFHLMGLFSSGSVHAYIEHLYALLDFASAKKIPKVYLHLFTDGRDAPPLEAAKFLSQFQLRIQEKHPEAKIASLVGRHFAMDRDDNWDRIQKTYELLVSGQGNGFNDPVSYIESQYKKGIADEFIEPAFLTGEDGKPLGRIQNGDSVIFFNYREDSARELARAFVAEDFEKFQREKLDLLFTTMTEYEQDLPSLVAFPPLKIENPLAKVISEAGLKQLHIAETEKYAHITYFFNGGREKSFEGEERILVASPRAVHFEKKPEMSGFEITERVIEALDKNYGFILVNFANGDMVGHTGDSDATIKAIEFLDLFVAKIKEKVFEKNSVLLVTADHGNAEEKIYAASGRPRTKHTMNPVPFYFAAKEIKRDIPLNQEAIKEKYRKVEGIITDVAPAVLELLGLKKPNEMNGISILDKFDV</sequence>
<comment type="cofactor">
    <cofactor evidence="9">
        <name>Mn(2+)</name>
        <dbReference type="ChEBI" id="CHEBI:29035"/>
    </cofactor>
    <text evidence="9">Binds 2 manganese ions per subunit.</text>
</comment>
<feature type="active site" description="Phosphoserine intermediate" evidence="9 11">
    <location>
        <position position="70"/>
    </location>
</feature>
<feature type="binding site" evidence="9 12">
    <location>
        <position position="20"/>
    </location>
    <ligand>
        <name>Mn(2+)</name>
        <dbReference type="ChEBI" id="CHEBI:29035"/>
        <label>2</label>
    </ligand>
</feature>
<feature type="binding site" evidence="9 12">
    <location>
        <position position="467"/>
    </location>
    <ligand>
        <name>Mn(2+)</name>
        <dbReference type="ChEBI" id="CHEBI:29035"/>
        <label>1</label>
    </ligand>
</feature>
<name>A0A1G2F0W6_9BACT</name>
<comment type="pathway">
    <text evidence="3 9">Carbohydrate degradation; glycolysis; pyruvate from D-glyceraldehyde 3-phosphate: step 3/5.</text>
</comment>
<feature type="domain" description="Metalloenzyme" evidence="13">
    <location>
        <begin position="12"/>
        <end position="518"/>
    </location>
</feature>
<evidence type="ECO:0000256" key="11">
    <source>
        <dbReference type="PIRSR" id="PIRSR001492-1"/>
    </source>
</evidence>
<dbReference type="Gene3D" id="3.40.1450.10">
    <property type="entry name" value="BPG-independent phosphoglycerate mutase, domain B"/>
    <property type="match status" value="1"/>
</dbReference>
<dbReference type="InterPro" id="IPR011258">
    <property type="entry name" value="BPG-indep_PGM_N"/>
</dbReference>
<dbReference type="NCBIfam" id="TIGR01307">
    <property type="entry name" value="pgm_bpd_ind"/>
    <property type="match status" value="1"/>
</dbReference>
<comment type="caution">
    <text evidence="15">The sequence shown here is derived from an EMBL/GenBank/DDBJ whole genome shotgun (WGS) entry which is preliminary data.</text>
</comment>
<feature type="binding site" evidence="9 12">
    <location>
        <position position="411"/>
    </location>
    <ligand>
        <name>Mn(2+)</name>
        <dbReference type="ChEBI" id="CHEBI:29035"/>
        <label>1</label>
    </ligand>
</feature>